<evidence type="ECO:0000256" key="1">
    <source>
        <dbReference type="SAM" id="Coils"/>
    </source>
</evidence>
<protein>
    <recommendedName>
        <fullName evidence="5">RRM domain-containing protein</fullName>
    </recommendedName>
</protein>
<dbReference type="Proteomes" id="UP000027195">
    <property type="component" value="Unassembled WGS sequence"/>
</dbReference>
<keyword evidence="4" id="KW-1185">Reference proteome</keyword>
<feature type="coiled-coil region" evidence="1">
    <location>
        <begin position="272"/>
        <end position="302"/>
    </location>
</feature>
<accession>A0A067MD55</accession>
<evidence type="ECO:0000313" key="3">
    <source>
        <dbReference type="EMBL" id="KDQ13479.1"/>
    </source>
</evidence>
<evidence type="ECO:0000313" key="4">
    <source>
        <dbReference type="Proteomes" id="UP000027195"/>
    </source>
</evidence>
<feature type="compositionally biased region" description="Low complexity" evidence="2">
    <location>
        <begin position="110"/>
        <end position="151"/>
    </location>
</feature>
<sequence>MTTIPTTSTPSDGGVPFYAVHMSVKSSLFCSLSETDFLQHLNVAHAGTEHRVVQWQRAGAKKVWNVAVTFPSKDAAERAVKGQRHHKKMRAVYLRQNTVPWKALKKIMASSPLPSASSPSSSPSASSPPSTDDTSPVQSAPSSSPSPTGTPNVAPQPAPTAPAAPAWLANAPAKLQATYQAHKARYHELVAPFRTICSHPDLSSASEEERQSLQCRREACGVASDLELKAAYAARDAMITAEVARVEQVRAVELARIAAEVARIEAHCRFDAMEARMEVERLESAKQQLVEQHALLAALLADSPPY</sequence>
<keyword evidence="1" id="KW-0175">Coiled coil</keyword>
<dbReference type="EMBL" id="KL198043">
    <property type="protein sequence ID" value="KDQ13479.1"/>
    <property type="molecule type" value="Genomic_DNA"/>
</dbReference>
<name>A0A067MD55_BOTB1</name>
<proteinExistence type="predicted"/>
<organism evidence="3 4">
    <name type="scientific">Botryobasidium botryosum (strain FD-172 SS1)</name>
    <dbReference type="NCBI Taxonomy" id="930990"/>
    <lineage>
        <taxon>Eukaryota</taxon>
        <taxon>Fungi</taxon>
        <taxon>Dikarya</taxon>
        <taxon>Basidiomycota</taxon>
        <taxon>Agaricomycotina</taxon>
        <taxon>Agaricomycetes</taxon>
        <taxon>Cantharellales</taxon>
        <taxon>Botryobasidiaceae</taxon>
        <taxon>Botryobasidium</taxon>
    </lineage>
</organism>
<gene>
    <name evidence="3" type="ORF">BOTBODRAFT_66709</name>
</gene>
<feature type="region of interest" description="Disordered" evidence="2">
    <location>
        <begin position="110"/>
        <end position="164"/>
    </location>
</feature>
<dbReference type="InParanoid" id="A0A067MD55"/>
<dbReference type="HOGENOM" id="CLU_909093_0_0_1"/>
<evidence type="ECO:0008006" key="5">
    <source>
        <dbReference type="Google" id="ProtNLM"/>
    </source>
</evidence>
<reference evidence="4" key="1">
    <citation type="journal article" date="2014" name="Proc. Natl. Acad. Sci. U.S.A.">
        <title>Extensive sampling of basidiomycete genomes demonstrates inadequacy of the white-rot/brown-rot paradigm for wood decay fungi.</title>
        <authorList>
            <person name="Riley R."/>
            <person name="Salamov A.A."/>
            <person name="Brown D.W."/>
            <person name="Nagy L.G."/>
            <person name="Floudas D."/>
            <person name="Held B.W."/>
            <person name="Levasseur A."/>
            <person name="Lombard V."/>
            <person name="Morin E."/>
            <person name="Otillar R."/>
            <person name="Lindquist E.A."/>
            <person name="Sun H."/>
            <person name="LaButti K.M."/>
            <person name="Schmutz J."/>
            <person name="Jabbour D."/>
            <person name="Luo H."/>
            <person name="Baker S.E."/>
            <person name="Pisabarro A.G."/>
            <person name="Walton J.D."/>
            <person name="Blanchette R.A."/>
            <person name="Henrissat B."/>
            <person name="Martin F."/>
            <person name="Cullen D."/>
            <person name="Hibbett D.S."/>
            <person name="Grigoriev I.V."/>
        </authorList>
    </citation>
    <scope>NUCLEOTIDE SEQUENCE [LARGE SCALE GENOMIC DNA]</scope>
    <source>
        <strain evidence="4">FD-172 SS1</strain>
    </source>
</reference>
<dbReference type="AlphaFoldDB" id="A0A067MD55"/>
<evidence type="ECO:0000256" key="2">
    <source>
        <dbReference type="SAM" id="MobiDB-lite"/>
    </source>
</evidence>